<keyword evidence="16" id="KW-1185">Reference proteome</keyword>
<feature type="transmembrane region" description="Helical" evidence="14">
    <location>
        <begin position="37"/>
        <end position="56"/>
    </location>
</feature>
<protein>
    <recommendedName>
        <fullName evidence="4 13">Tetraacyldisaccharide 4'-kinase</fullName>
        <ecNumber evidence="3 13">2.7.1.130</ecNumber>
    </recommendedName>
    <alternativeName>
        <fullName evidence="12 13">Lipid A 4'-kinase</fullName>
    </alternativeName>
</protein>
<comment type="function">
    <text evidence="1 13">Transfers the gamma-phosphate of ATP to the 4'-position of a tetraacyldisaccharide 1-phosphate intermediate (termed DS-1-P) to form tetraacyldisaccharide 1,4'-bis-phosphate (lipid IVA).</text>
</comment>
<dbReference type="EC" id="2.7.1.130" evidence="3 13"/>
<keyword evidence="11 13" id="KW-0443">Lipid metabolism</keyword>
<evidence type="ECO:0000256" key="2">
    <source>
        <dbReference type="ARBA" id="ARBA00004870"/>
    </source>
</evidence>
<evidence type="ECO:0000256" key="7">
    <source>
        <dbReference type="ARBA" id="ARBA00022679"/>
    </source>
</evidence>
<feature type="transmembrane region" description="Helical" evidence="14">
    <location>
        <begin position="12"/>
        <end position="31"/>
    </location>
</feature>
<evidence type="ECO:0000256" key="9">
    <source>
        <dbReference type="ARBA" id="ARBA00022777"/>
    </source>
</evidence>
<keyword evidence="14" id="KW-0812">Transmembrane</keyword>
<dbReference type="PANTHER" id="PTHR42724:SF1">
    <property type="entry name" value="TETRAACYLDISACCHARIDE 4'-KINASE, MITOCHONDRIAL-RELATED"/>
    <property type="match status" value="1"/>
</dbReference>
<evidence type="ECO:0000313" key="16">
    <source>
        <dbReference type="Proteomes" id="UP001318301"/>
    </source>
</evidence>
<dbReference type="Proteomes" id="UP001318301">
    <property type="component" value="Unassembled WGS sequence"/>
</dbReference>
<evidence type="ECO:0000256" key="11">
    <source>
        <dbReference type="ARBA" id="ARBA00023098"/>
    </source>
</evidence>
<keyword evidence="14" id="KW-0472">Membrane</keyword>
<comment type="pathway">
    <text evidence="2 13">Glycolipid biosynthesis; lipid IV(A) biosynthesis; lipid IV(A) from (3R)-3-hydroxytetradecanoyl-[acyl-carrier-protein] and UDP-N-acetyl-alpha-D-glucosamine: step 6/6.</text>
</comment>
<sequence>MFLVRNGYIKHTASYYFLGCFAASTILFSFKLDMKNIFTWFPALLYGIIISVRNAFYDWGWFKSHHFDKPKTIVVGNLAVGGTGKSPLVAYLIHHASWNNSVGILSRGYGRISKGFKWVELSSAAAEVGDEPLTYKTTFPQMHVAVCESRVTGIQQMIEQIPEIETVILDDAFQHRALKADFNIICTTYDQPYFEDHLMPMGRLREWRSGIERADAVVVTRCPSMLDHQQIDRFQLEIRKPVFFASIRYGKPQGIQEFSHMSWHALAGIADPSLFFEQVKKIGVMKSTQSYPDHHRFTQAELHDLNTKAAKMAEDEAFITTHKDYVRLQAAYQEFPDLANKLAYLPMEMYFLKREAEFWSLLNQSLTR</sequence>
<accession>A0ABX0ERL7</accession>
<evidence type="ECO:0000256" key="3">
    <source>
        <dbReference type="ARBA" id="ARBA00012071"/>
    </source>
</evidence>
<evidence type="ECO:0000256" key="6">
    <source>
        <dbReference type="ARBA" id="ARBA00022556"/>
    </source>
</evidence>
<dbReference type="PANTHER" id="PTHR42724">
    <property type="entry name" value="TETRAACYLDISACCHARIDE 4'-KINASE"/>
    <property type="match status" value="1"/>
</dbReference>
<dbReference type="GO" id="GO:0009029">
    <property type="term" value="F:lipid-A 4'-kinase activity"/>
    <property type="evidence" value="ECO:0007669"/>
    <property type="project" value="UniProtKB-EC"/>
</dbReference>
<evidence type="ECO:0000256" key="4">
    <source>
        <dbReference type="ARBA" id="ARBA00016436"/>
    </source>
</evidence>
<dbReference type="EMBL" id="SEWW01000001">
    <property type="protein sequence ID" value="NGZ42940.1"/>
    <property type="molecule type" value="Genomic_DNA"/>
</dbReference>
<name>A0ABX0ERL7_9BACT</name>
<comment type="catalytic activity">
    <reaction evidence="13">
        <text>a lipid A disaccharide + ATP = a lipid IVA + ADP + H(+)</text>
        <dbReference type="Rhea" id="RHEA:67840"/>
        <dbReference type="ChEBI" id="CHEBI:15378"/>
        <dbReference type="ChEBI" id="CHEBI:30616"/>
        <dbReference type="ChEBI" id="CHEBI:176343"/>
        <dbReference type="ChEBI" id="CHEBI:176425"/>
        <dbReference type="ChEBI" id="CHEBI:456216"/>
        <dbReference type="EC" id="2.7.1.130"/>
    </reaction>
</comment>
<keyword evidence="6 13" id="KW-0441">Lipid A biosynthesis</keyword>
<organism evidence="15 16">
    <name type="scientific">Aquirufa beregesia</name>
    <dbReference type="NCBI Taxonomy" id="2516556"/>
    <lineage>
        <taxon>Bacteria</taxon>
        <taxon>Pseudomonadati</taxon>
        <taxon>Bacteroidota</taxon>
        <taxon>Cytophagia</taxon>
        <taxon>Cytophagales</taxon>
        <taxon>Flectobacillaceae</taxon>
        <taxon>Aquirufa</taxon>
    </lineage>
</organism>
<dbReference type="Pfam" id="PF02606">
    <property type="entry name" value="LpxK"/>
    <property type="match status" value="1"/>
</dbReference>
<dbReference type="SUPFAM" id="SSF52540">
    <property type="entry name" value="P-loop containing nucleoside triphosphate hydrolases"/>
    <property type="match status" value="1"/>
</dbReference>
<dbReference type="InterPro" id="IPR003758">
    <property type="entry name" value="LpxK"/>
</dbReference>
<proteinExistence type="inferred from homology"/>
<dbReference type="InterPro" id="IPR027417">
    <property type="entry name" value="P-loop_NTPase"/>
</dbReference>
<comment type="similarity">
    <text evidence="13">Belongs to the LpxK family.</text>
</comment>
<evidence type="ECO:0000256" key="5">
    <source>
        <dbReference type="ARBA" id="ARBA00022516"/>
    </source>
</evidence>
<gene>
    <name evidence="13 15" type="primary">lpxK</name>
    <name evidence="15" type="ORF">EWU23_00450</name>
</gene>
<comment type="caution">
    <text evidence="13">Lacks conserved residue(s) required for the propagation of feature annotation.</text>
</comment>
<keyword evidence="9 13" id="KW-0418">Kinase</keyword>
<dbReference type="HAMAP" id="MF_00409">
    <property type="entry name" value="LpxK"/>
    <property type="match status" value="1"/>
</dbReference>
<evidence type="ECO:0000256" key="13">
    <source>
        <dbReference type="HAMAP-Rule" id="MF_00409"/>
    </source>
</evidence>
<keyword evidence="10 13" id="KW-0067">ATP-binding</keyword>
<comment type="caution">
    <text evidence="15">The sequence shown here is derived from an EMBL/GenBank/DDBJ whole genome shotgun (WGS) entry which is preliminary data.</text>
</comment>
<evidence type="ECO:0000313" key="15">
    <source>
        <dbReference type="EMBL" id="NGZ42940.1"/>
    </source>
</evidence>
<keyword evidence="7 13" id="KW-0808">Transferase</keyword>
<keyword evidence="14" id="KW-1133">Transmembrane helix</keyword>
<keyword evidence="5 13" id="KW-0444">Lipid biosynthesis</keyword>
<dbReference type="NCBIfam" id="TIGR00682">
    <property type="entry name" value="lpxK"/>
    <property type="match status" value="1"/>
</dbReference>
<evidence type="ECO:0000256" key="14">
    <source>
        <dbReference type="SAM" id="Phobius"/>
    </source>
</evidence>
<keyword evidence="8 13" id="KW-0547">Nucleotide-binding</keyword>
<reference evidence="15 16" key="1">
    <citation type="submission" date="2019-02" db="EMBL/GenBank/DDBJ databases">
        <title>Genome of a new Bacteroidetes strain.</title>
        <authorList>
            <person name="Pitt A."/>
        </authorList>
    </citation>
    <scope>NUCLEOTIDE SEQUENCE [LARGE SCALE GENOMIC DNA]</scope>
    <source>
        <strain evidence="15 16">50C-KIRBA</strain>
    </source>
</reference>
<evidence type="ECO:0000256" key="8">
    <source>
        <dbReference type="ARBA" id="ARBA00022741"/>
    </source>
</evidence>
<evidence type="ECO:0000256" key="10">
    <source>
        <dbReference type="ARBA" id="ARBA00022840"/>
    </source>
</evidence>
<evidence type="ECO:0000256" key="1">
    <source>
        <dbReference type="ARBA" id="ARBA00002274"/>
    </source>
</evidence>
<evidence type="ECO:0000256" key="12">
    <source>
        <dbReference type="ARBA" id="ARBA00029757"/>
    </source>
</evidence>